<keyword evidence="1" id="KW-1133">Transmembrane helix</keyword>
<dbReference type="AlphaFoldDB" id="A0A0H4T780"/>
<keyword evidence="1" id="KW-0812">Transmembrane</keyword>
<protein>
    <submittedName>
        <fullName evidence="2">Uncharacterized protein</fullName>
    </submittedName>
</protein>
<name>A0A0H4T780_9BACT</name>
<accession>A0A0H4T780</accession>
<evidence type="ECO:0000256" key="1">
    <source>
        <dbReference type="SAM" id="Phobius"/>
    </source>
</evidence>
<feature type="transmembrane region" description="Helical" evidence="1">
    <location>
        <begin position="31"/>
        <end position="51"/>
    </location>
</feature>
<reference evidence="2" key="1">
    <citation type="journal article" date="2015" name="ISME J.">
        <title>Aquifer environment selects for microbial species cohorts in sediment and groundwater.</title>
        <authorList>
            <person name="Hug L.A."/>
            <person name="Thomas B.C."/>
            <person name="Brown C.T."/>
            <person name="Frischkorn K.R."/>
            <person name="Williams K.H."/>
            <person name="Tringe S.G."/>
            <person name="Banfield J.F."/>
        </authorList>
    </citation>
    <scope>NUCLEOTIDE SEQUENCE</scope>
</reference>
<sequence length="130" mass="14701">MGIAVLFFEYIGWHYSRAISEMIGLFGNLAWFFYHFFSIGILSRTFVSPIWRLEERYSGRGFNPQALFESLVVNLISRIVGVLLRSALIISGALTELLLAALFILSFVAWLILPVLIPILFIGGLTLFLL</sequence>
<proteinExistence type="predicted"/>
<feature type="transmembrane region" description="Helical" evidence="1">
    <location>
        <begin position="71"/>
        <end position="94"/>
    </location>
</feature>
<dbReference type="EMBL" id="KT007001">
    <property type="protein sequence ID" value="AKQ02570.1"/>
    <property type="molecule type" value="Genomic_DNA"/>
</dbReference>
<keyword evidence="1" id="KW-0472">Membrane</keyword>
<feature type="transmembrane region" description="Helical" evidence="1">
    <location>
        <begin position="100"/>
        <end position="129"/>
    </location>
</feature>
<organism evidence="2">
    <name type="scientific">uncultured Parcubacteria bacterium Rifle_16ft_4_minimus_37658</name>
    <dbReference type="NCBI Taxonomy" id="1665141"/>
    <lineage>
        <taxon>Bacteria</taxon>
        <taxon>Candidatus Parcubacteria</taxon>
        <taxon>environmental samples</taxon>
    </lineage>
</organism>
<evidence type="ECO:0000313" key="2">
    <source>
        <dbReference type="EMBL" id="AKQ02570.1"/>
    </source>
</evidence>